<dbReference type="PATRIC" id="fig|768486.3.peg.2406"/>
<organism evidence="8 9">
    <name type="scientific">Enterococcus hirae (strain ATCC 9790 / DSM 20160 / JCM 8729 / LMG 6399 / NBRC 3181 / NCIMB 6459 / NCDO 1258 / NCTC 12367 / WDCM 00089 / R)</name>
    <dbReference type="NCBI Taxonomy" id="768486"/>
    <lineage>
        <taxon>Bacteria</taxon>
        <taxon>Bacillati</taxon>
        <taxon>Bacillota</taxon>
        <taxon>Bacilli</taxon>
        <taxon>Lactobacillales</taxon>
        <taxon>Enterococcaceae</taxon>
        <taxon>Enterococcus</taxon>
    </lineage>
</organism>
<dbReference type="PANTHER" id="PTHR33545">
    <property type="entry name" value="UPF0750 MEMBRANE PROTEIN YITT-RELATED"/>
    <property type="match status" value="1"/>
</dbReference>
<dbReference type="Pfam" id="PF10035">
    <property type="entry name" value="DUF2179"/>
    <property type="match status" value="1"/>
</dbReference>
<dbReference type="Gene3D" id="3.30.70.120">
    <property type="match status" value="1"/>
</dbReference>
<evidence type="ECO:0000313" key="9">
    <source>
        <dbReference type="Proteomes" id="UP000002895"/>
    </source>
</evidence>
<dbReference type="EMBL" id="CP003504">
    <property type="protein sequence ID" value="AFM71400.1"/>
    <property type="molecule type" value="Genomic_DNA"/>
</dbReference>
<dbReference type="HOGENOM" id="CLU_063199_1_0_9"/>
<keyword evidence="5 6" id="KW-0472">Membrane</keyword>
<proteinExistence type="predicted"/>
<feature type="transmembrane region" description="Helical" evidence="6">
    <location>
        <begin position="90"/>
        <end position="110"/>
    </location>
</feature>
<evidence type="ECO:0000256" key="2">
    <source>
        <dbReference type="ARBA" id="ARBA00022475"/>
    </source>
</evidence>
<dbReference type="InterPro" id="IPR051461">
    <property type="entry name" value="UPF0750_membrane"/>
</dbReference>
<keyword evidence="4 6" id="KW-1133">Transmembrane helix</keyword>
<dbReference type="PIRSF" id="PIRSF006483">
    <property type="entry name" value="Membrane_protein_YitT"/>
    <property type="match status" value="1"/>
</dbReference>
<dbReference type="RefSeq" id="WP_014834704.1">
    <property type="nucleotide sequence ID" value="NC_018081.1"/>
</dbReference>
<gene>
    <name evidence="8" type="ordered locus">EHR_12675</name>
</gene>
<evidence type="ECO:0000259" key="7">
    <source>
        <dbReference type="Pfam" id="PF10035"/>
    </source>
</evidence>
<protein>
    <submittedName>
        <fullName evidence="8">YitT family protein</fullName>
    </submittedName>
</protein>
<dbReference type="InterPro" id="IPR015867">
    <property type="entry name" value="N-reg_PII/ATP_PRibTrfase_C"/>
</dbReference>
<dbReference type="KEGG" id="ehr:EHR_12675"/>
<feature type="domain" description="DUF2179" evidence="7">
    <location>
        <begin position="229"/>
        <end position="283"/>
    </location>
</feature>
<feature type="transmembrane region" description="Helical" evidence="6">
    <location>
        <begin position="116"/>
        <end position="139"/>
    </location>
</feature>
<feature type="transmembrane region" description="Helical" evidence="6">
    <location>
        <begin position="17"/>
        <end position="36"/>
    </location>
</feature>
<dbReference type="GO" id="GO:0005886">
    <property type="term" value="C:plasma membrane"/>
    <property type="evidence" value="ECO:0007669"/>
    <property type="project" value="UniProtKB-SubCell"/>
</dbReference>
<dbReference type="PANTHER" id="PTHR33545:SF5">
    <property type="entry name" value="UPF0750 MEMBRANE PROTEIN YITT"/>
    <property type="match status" value="1"/>
</dbReference>
<dbReference type="InterPro" id="IPR003740">
    <property type="entry name" value="YitT"/>
</dbReference>
<feature type="transmembrane region" description="Helical" evidence="6">
    <location>
        <begin position="66"/>
        <end position="83"/>
    </location>
</feature>
<comment type="subcellular location">
    <subcellularLocation>
        <location evidence="1">Cell membrane</location>
        <topology evidence="1">Multi-pass membrane protein</topology>
    </subcellularLocation>
</comment>
<evidence type="ECO:0000256" key="6">
    <source>
        <dbReference type="SAM" id="Phobius"/>
    </source>
</evidence>
<reference evidence="8 9" key="1">
    <citation type="journal article" date="2012" name="J. Bacteriol.">
        <title>Genome sequence of Enterococcus hirae (Streptococcus faecalis) ATCC 9790, a model organism for the study of ion transport, bioenergetics, and copper homeostasis.</title>
        <authorList>
            <person name="Gaechter T."/>
            <person name="Wunderlin C."/>
            <person name="Schmidheini T."/>
            <person name="Solioz M."/>
        </authorList>
    </citation>
    <scope>NUCLEOTIDE SEQUENCE [LARGE SCALE GENOMIC DNA]</scope>
    <source>
        <strain evidence="9">ATCC 9790 / DSM 20160 / JCM 8729 / LMG 6399 / NBRC 3181 / NCIMB 6459 / NCDO 1258 / NCTC 12367 / WDCM 00089 / R</strain>
    </source>
</reference>
<accession>I6S3T5</accession>
<dbReference type="CDD" id="cd16380">
    <property type="entry name" value="YitT_C"/>
    <property type="match status" value="1"/>
</dbReference>
<keyword evidence="2" id="KW-1003">Cell membrane</keyword>
<keyword evidence="9" id="KW-1185">Reference proteome</keyword>
<dbReference type="InterPro" id="IPR019264">
    <property type="entry name" value="DUF2179"/>
</dbReference>
<sequence>MSKIMTVYQRNEILKKIVVILVTGLTAAVALNYFLIPANVFSAGMNGIAQIIASLLSDWLHVKVDTGAFIFILNIPVFILGFLKVGRRATILSFVNVVAVSVATTLLPTGQVTDNILMNALVGGVLLGVGVGISLKMGFTTGGMDIISLVLSQTTGKTVGNYMLMLNGLIVVIAGFLFNWESALYTIISIYAMTQVIDAIHTSHQKVTAMIVTVKPDEVTAAIAQNMVRGMTLLPSIGGYSKKEGKTIMMVITRYEMYDLDQIVHEIDEDAFINILPTHSVFGRFANESEQNLYRSTGVFPEIKKTPSKTKNNN</sequence>
<name>I6S3T5_ENTHA</name>
<evidence type="ECO:0000256" key="5">
    <source>
        <dbReference type="ARBA" id="ARBA00023136"/>
    </source>
</evidence>
<dbReference type="eggNOG" id="COG1284">
    <property type="taxonomic scope" value="Bacteria"/>
</dbReference>
<keyword evidence="3 6" id="KW-0812">Transmembrane</keyword>
<evidence type="ECO:0000256" key="3">
    <source>
        <dbReference type="ARBA" id="ARBA00022692"/>
    </source>
</evidence>
<dbReference type="Proteomes" id="UP000002895">
    <property type="component" value="Chromosome"/>
</dbReference>
<evidence type="ECO:0000313" key="8">
    <source>
        <dbReference type="EMBL" id="AFM71400.1"/>
    </source>
</evidence>
<evidence type="ECO:0000256" key="4">
    <source>
        <dbReference type="ARBA" id="ARBA00022989"/>
    </source>
</evidence>
<dbReference type="AlphaFoldDB" id="I6S3T5"/>
<feature type="transmembrane region" description="Helical" evidence="6">
    <location>
        <begin position="159"/>
        <end position="177"/>
    </location>
</feature>
<dbReference type="Pfam" id="PF02588">
    <property type="entry name" value="YitT_membrane"/>
    <property type="match status" value="1"/>
</dbReference>
<evidence type="ECO:0000256" key="1">
    <source>
        <dbReference type="ARBA" id="ARBA00004651"/>
    </source>
</evidence>